<dbReference type="InterPro" id="IPR035093">
    <property type="entry name" value="RelE/ParE_toxin_dom_sf"/>
</dbReference>
<comment type="caution">
    <text evidence="1">The sequence shown here is derived from an EMBL/GenBank/DDBJ whole genome shotgun (WGS) entry which is preliminary data.</text>
</comment>
<evidence type="ECO:0000313" key="1">
    <source>
        <dbReference type="EMBL" id="ESL04491.1"/>
    </source>
</evidence>
<dbReference type="eggNOG" id="COG2026">
    <property type="taxonomic scope" value="Bacteria"/>
</dbReference>
<name>V2Y9Z8_9FIRM</name>
<organism evidence="1 2">
    <name type="scientific">Catonella morbi ATCC 51271</name>
    <dbReference type="NCBI Taxonomy" id="592026"/>
    <lineage>
        <taxon>Bacteria</taxon>
        <taxon>Bacillati</taxon>
        <taxon>Bacillota</taxon>
        <taxon>Clostridia</taxon>
        <taxon>Lachnospirales</taxon>
        <taxon>Lachnospiraceae</taxon>
        <taxon>Catonella</taxon>
    </lineage>
</organism>
<dbReference type="AlphaFoldDB" id="V2Y9Z8"/>
<dbReference type="HOGENOM" id="CLU_155761_0_2_9"/>
<gene>
    <name evidence="1" type="ORF">GCWU0000282_000205</name>
</gene>
<sequence>MIWRIEFIKEAEEDLKHLDHSIQIQVLKGINKVSKNPLPVSEGGYGKPLGHKLGINLTNLMKIKFKNIGIRVVYKIEITESVMKIIVISARIDEQVYKEAAKRKNK</sequence>
<dbReference type="Gene3D" id="3.30.2310.20">
    <property type="entry name" value="RelE-like"/>
    <property type="match status" value="1"/>
</dbReference>
<proteinExistence type="predicted"/>
<keyword evidence="2" id="KW-1185">Reference proteome</keyword>
<evidence type="ECO:0000313" key="2">
    <source>
        <dbReference type="Proteomes" id="UP000018227"/>
    </source>
</evidence>
<accession>V2Y9Z8</accession>
<protein>
    <submittedName>
        <fullName evidence="1">Toxin-antitoxin system, toxin component, RelE family</fullName>
    </submittedName>
</protein>
<dbReference type="Proteomes" id="UP000018227">
    <property type="component" value="Unassembled WGS sequence"/>
</dbReference>
<dbReference type="STRING" id="592026.GCWU0000282_000205"/>
<dbReference type="SUPFAM" id="SSF143011">
    <property type="entry name" value="RelE-like"/>
    <property type="match status" value="1"/>
</dbReference>
<reference evidence="1 2" key="1">
    <citation type="submission" date="2013-06" db="EMBL/GenBank/DDBJ databases">
        <authorList>
            <person name="Weinstock G."/>
            <person name="Sodergren E."/>
            <person name="Clifton S."/>
            <person name="Fulton L."/>
            <person name="Fulton B."/>
            <person name="Courtney L."/>
            <person name="Fronick C."/>
            <person name="Harrison M."/>
            <person name="Strong C."/>
            <person name="Farmer C."/>
            <person name="Delahaunty K."/>
            <person name="Markovic C."/>
            <person name="Hall O."/>
            <person name="Minx P."/>
            <person name="Tomlinson C."/>
            <person name="Mitreva M."/>
            <person name="Nelson J."/>
            <person name="Hou S."/>
            <person name="Wollam A."/>
            <person name="Pepin K.H."/>
            <person name="Johnson M."/>
            <person name="Bhonagiri V."/>
            <person name="Nash W.E."/>
            <person name="Warren W."/>
            <person name="Chinwalla A."/>
            <person name="Mardis E.R."/>
            <person name="Wilson R.K."/>
        </authorList>
    </citation>
    <scope>NUCLEOTIDE SEQUENCE [LARGE SCALE GENOMIC DNA]</scope>
    <source>
        <strain evidence="1 2">ATCC 51271</strain>
    </source>
</reference>
<dbReference type="RefSeq" id="WP_023353109.1">
    <property type="nucleotide sequence ID" value="NZ_KI535366.1"/>
</dbReference>
<dbReference type="EMBL" id="ACIL03000003">
    <property type="protein sequence ID" value="ESL04491.1"/>
    <property type="molecule type" value="Genomic_DNA"/>
</dbReference>